<keyword evidence="1" id="KW-0479">Metal-binding</keyword>
<dbReference type="Pfam" id="PF02141">
    <property type="entry name" value="DENN"/>
    <property type="match status" value="1"/>
</dbReference>
<feature type="domain" description="UDENN" evidence="5">
    <location>
        <begin position="312"/>
        <end position="1062"/>
    </location>
</feature>
<keyword evidence="2" id="KW-0862">Zinc</keyword>
<evidence type="ECO:0000256" key="2">
    <source>
        <dbReference type="ARBA" id="ARBA00022833"/>
    </source>
</evidence>
<sequence length="1167" mass="129359">MAQVRTGSIAGAGASPHSISLKVLRLSHPSLSPAHTLPGTDSIAKASLPYPTATPDSFPLTPLLALPPAFGAAYVGTVFSCTLCANNELPPSSPIVVQDVQLSAELQVPSGSIALALEGPDAPTEQDMQPAQTLQRIVKHELREDGPHVLAVTVTYQETRDDMTNKRTFRKLYQFVAQPALGVRTKVGDLAAKKDTQDARRFVLEAQLENLTEKSVVLERVSISTAQGLTGRSLNWNEADDRPILNPQDVMQVAFTLQQVQGEQLEEKNGRTVLAQLHVDWKSQNGEMGSLTTASTRTSKRLSGYNSVIPTPKPFKASPDMHPLKRRYEPVLLDRYPPKAQDDEMKRRCPFPDYVPMFAFPNDVVVVSSDERPRSTWHGFAMTTGDGSKLHAICVTVWMPLNESASVELERQCEAWRKANMSDEERELASSLGERLAGERAKLSRLLAELPNAAQGSAERETLDEQISAVEEKISLMADLLRPVRHGAASKIEGLTDGESGFWIPRCYGVLGKDGAMTSFWKEWLKAIVTPMTNGAVLRVPPSSPKIGMWQPLERYVVNLCVEAPSPMSSSTQIEVAIRELRLYARKEAENEIPGSRNTDIYALFRALSLNNIITLFEYVLSESRIILLSSHTSMLHLASAAITSLLYPLKWAGVFIPVLPARLIQALEAPCPYIVGVERRYENLEFPDDDFVLVDLDQDIIESTARPTLLPRQQRRKLIASLQVVAPHHTRYGVPVGPPSQRAVPSSLASLVGANSAAFSEIQVPTQNRAIVLNAFLNFRTTSRGSDRPSTSSTTREDRRSSSTRSPPSPTIPSPLSQTFPTTPVSRNDSGYSMQTSLREKRSAHFDVASRRNSSFGFDRMANLRRPSAANGTQPFISHNSSMSTSTLANSAGYAPSVYAPSTLAASTIMPAAVQPSCPRDTETTKWVEGHCLVWRPREDKIYCSICDEKCEDGVYRCGGCNTNVHPRCLHQISVVCPLAFRPEAVRAVFVRCFASLLYTYRRFMHPASGERRKAGMVYHFNMDQFIRSVPGEATEYITMMRETQMFNEFIHERESTRAENPSIKLFDEIILAKRNRGRGSIFSKHNTSWLFDTSEHLWRSASTAAPNSRFPGDYRQVVSRIPAKLDTTLMKEPRAVQGLPRPQTRTKRKPIPSMMGLSVDEETTA</sequence>
<feature type="compositionally biased region" description="Polar residues" evidence="3">
    <location>
        <begin position="819"/>
        <end position="838"/>
    </location>
</feature>
<feature type="region of interest" description="Disordered" evidence="3">
    <location>
        <begin position="1132"/>
        <end position="1167"/>
    </location>
</feature>
<dbReference type="AlphaFoldDB" id="A0A9P8ESE7"/>
<feature type="non-terminal residue" evidence="6">
    <location>
        <position position="1"/>
    </location>
</feature>
<dbReference type="EMBL" id="JAHFXF010000072">
    <property type="protein sequence ID" value="KAG9697633.1"/>
    <property type="molecule type" value="Genomic_DNA"/>
</dbReference>
<dbReference type="Pfam" id="PF03456">
    <property type="entry name" value="uDENN"/>
    <property type="match status" value="1"/>
</dbReference>
<feature type="region of interest" description="Disordered" evidence="3">
    <location>
        <begin position="783"/>
        <end position="847"/>
    </location>
</feature>
<evidence type="ECO:0000259" key="4">
    <source>
        <dbReference type="PROSITE" id="PS50081"/>
    </source>
</evidence>
<dbReference type="InterPro" id="IPR001194">
    <property type="entry name" value="cDENN_dom"/>
</dbReference>
<reference evidence="6" key="1">
    <citation type="journal article" date="2021" name="J Fungi (Basel)">
        <title>Virulence traits and population genomics of the black yeast Aureobasidium melanogenum.</title>
        <authorList>
            <person name="Cernosa A."/>
            <person name="Sun X."/>
            <person name="Gostincar C."/>
            <person name="Fang C."/>
            <person name="Gunde-Cimerman N."/>
            <person name="Song Z."/>
        </authorList>
    </citation>
    <scope>NUCLEOTIDE SEQUENCE</scope>
    <source>
        <strain evidence="6">EXF-9911</strain>
    </source>
</reference>
<dbReference type="InterPro" id="IPR046349">
    <property type="entry name" value="C1-like_sf"/>
</dbReference>
<feature type="compositionally biased region" description="Low complexity" evidence="3">
    <location>
        <begin position="783"/>
        <end position="795"/>
    </location>
</feature>
<dbReference type="SMART" id="SM00799">
    <property type="entry name" value="DENN"/>
    <property type="match status" value="1"/>
</dbReference>
<dbReference type="InterPro" id="IPR002219">
    <property type="entry name" value="PKC_DAG/PE"/>
</dbReference>
<name>A0A9P8ESE7_AURME</name>
<dbReference type="InterPro" id="IPR043153">
    <property type="entry name" value="DENN_C"/>
</dbReference>
<dbReference type="InterPro" id="IPR051696">
    <property type="entry name" value="DENN_Domain_GEFs"/>
</dbReference>
<protein>
    <submittedName>
        <fullName evidence="6">DENN-domain-containing protein</fullName>
    </submittedName>
</protein>
<feature type="domain" description="Phorbol-ester/DAG-type" evidence="4">
    <location>
        <begin position="931"/>
        <end position="978"/>
    </location>
</feature>
<reference evidence="6" key="2">
    <citation type="submission" date="2021-08" db="EMBL/GenBank/DDBJ databases">
        <authorList>
            <person name="Gostincar C."/>
            <person name="Sun X."/>
            <person name="Song Z."/>
            <person name="Gunde-Cimerman N."/>
        </authorList>
    </citation>
    <scope>NUCLEOTIDE SEQUENCE</scope>
    <source>
        <strain evidence="6">EXF-9911</strain>
    </source>
</reference>
<organism evidence="6 7">
    <name type="scientific">Aureobasidium melanogenum</name>
    <name type="common">Aureobasidium pullulans var. melanogenum</name>
    <dbReference type="NCBI Taxonomy" id="46634"/>
    <lineage>
        <taxon>Eukaryota</taxon>
        <taxon>Fungi</taxon>
        <taxon>Dikarya</taxon>
        <taxon>Ascomycota</taxon>
        <taxon>Pezizomycotina</taxon>
        <taxon>Dothideomycetes</taxon>
        <taxon>Dothideomycetidae</taxon>
        <taxon>Dothideales</taxon>
        <taxon>Saccotheciaceae</taxon>
        <taxon>Aureobasidium</taxon>
    </lineage>
</organism>
<dbReference type="InterPro" id="IPR055429">
    <property type="entry name" value="TRAPPC13_M"/>
</dbReference>
<dbReference type="InterPro" id="IPR037516">
    <property type="entry name" value="Tripartite_DENN"/>
</dbReference>
<dbReference type="SMART" id="SM00800">
    <property type="entry name" value="uDENN"/>
    <property type="match status" value="1"/>
</dbReference>
<dbReference type="PROSITE" id="PS50211">
    <property type="entry name" value="DENN"/>
    <property type="match status" value="1"/>
</dbReference>
<dbReference type="Gene3D" id="3.40.50.11500">
    <property type="match status" value="1"/>
</dbReference>
<accession>A0A9P8ESE7</accession>
<evidence type="ECO:0000256" key="1">
    <source>
        <dbReference type="ARBA" id="ARBA00022723"/>
    </source>
</evidence>
<dbReference type="InterPro" id="IPR055427">
    <property type="entry name" value="TRAPPC13_N"/>
</dbReference>
<dbReference type="Proteomes" id="UP000779574">
    <property type="component" value="Unassembled WGS sequence"/>
</dbReference>
<dbReference type="SMART" id="SM00801">
    <property type="entry name" value="dDENN"/>
    <property type="match status" value="1"/>
</dbReference>
<evidence type="ECO:0000313" key="7">
    <source>
        <dbReference type="Proteomes" id="UP000779574"/>
    </source>
</evidence>
<proteinExistence type="predicted"/>
<dbReference type="SUPFAM" id="SSF57889">
    <property type="entry name" value="Cysteine-rich domain"/>
    <property type="match status" value="1"/>
</dbReference>
<dbReference type="GO" id="GO:0031410">
    <property type="term" value="C:cytoplasmic vesicle"/>
    <property type="evidence" value="ECO:0007669"/>
    <property type="project" value="TreeGrafter"/>
</dbReference>
<dbReference type="Gene3D" id="3.30.450.200">
    <property type="match status" value="1"/>
</dbReference>
<dbReference type="PROSITE" id="PS50081">
    <property type="entry name" value="ZF_DAG_PE_2"/>
    <property type="match status" value="1"/>
</dbReference>
<dbReference type="PANTHER" id="PTHR12296">
    <property type="entry name" value="DENN DOMAIN-CONTAINING PROTEIN 4"/>
    <property type="match status" value="1"/>
</dbReference>
<gene>
    <name evidence="6" type="ORF">KCU76_g2847</name>
</gene>
<dbReference type="Pfam" id="PF03455">
    <property type="entry name" value="dDENN"/>
    <property type="match status" value="1"/>
</dbReference>
<dbReference type="Pfam" id="PF06159">
    <property type="entry name" value="TRAPPC13_N"/>
    <property type="match status" value="1"/>
</dbReference>
<evidence type="ECO:0000313" key="6">
    <source>
        <dbReference type="EMBL" id="KAG9697633.1"/>
    </source>
</evidence>
<evidence type="ECO:0000256" key="3">
    <source>
        <dbReference type="SAM" id="MobiDB-lite"/>
    </source>
</evidence>
<dbReference type="InterPro" id="IPR005112">
    <property type="entry name" value="dDENN_dom"/>
</dbReference>
<comment type="caution">
    <text evidence="6">The sequence shown here is derived from an EMBL/GenBank/DDBJ whole genome shotgun (WGS) entry which is preliminary data.</text>
</comment>
<dbReference type="CDD" id="cd00029">
    <property type="entry name" value="C1"/>
    <property type="match status" value="1"/>
</dbReference>
<dbReference type="GO" id="GO:0032483">
    <property type="term" value="P:regulation of Rab protein signal transduction"/>
    <property type="evidence" value="ECO:0007669"/>
    <property type="project" value="TreeGrafter"/>
</dbReference>
<dbReference type="InterPro" id="IPR005113">
    <property type="entry name" value="uDENN_dom"/>
</dbReference>
<evidence type="ECO:0000259" key="5">
    <source>
        <dbReference type="PROSITE" id="PS50211"/>
    </source>
</evidence>
<dbReference type="PANTHER" id="PTHR12296:SF21">
    <property type="entry name" value="DENN DOMAIN-CONTAINING PROTEIN 3"/>
    <property type="match status" value="1"/>
</dbReference>
<dbReference type="GO" id="GO:0046872">
    <property type="term" value="F:metal ion binding"/>
    <property type="evidence" value="ECO:0007669"/>
    <property type="project" value="UniProtKB-KW"/>
</dbReference>
<dbReference type="Pfam" id="PF23647">
    <property type="entry name" value="TRAPPC13_M"/>
    <property type="match status" value="1"/>
</dbReference>